<dbReference type="Pfam" id="PF00561">
    <property type="entry name" value="Abhydrolase_1"/>
    <property type="match status" value="1"/>
</dbReference>
<dbReference type="InterPro" id="IPR029058">
    <property type="entry name" value="AB_hydrolase_fold"/>
</dbReference>
<dbReference type="Gene3D" id="3.40.50.1820">
    <property type="entry name" value="alpha/beta hydrolase"/>
    <property type="match status" value="1"/>
</dbReference>
<evidence type="ECO:0000313" key="2">
    <source>
        <dbReference type="EMBL" id="ROO85640.1"/>
    </source>
</evidence>
<proteinExistence type="predicted"/>
<gene>
    <name evidence="2" type="ORF">EDD29_3186</name>
</gene>
<accession>A0A3N1CWG7</accession>
<comment type="caution">
    <text evidence="2">The sequence shown here is derived from an EMBL/GenBank/DDBJ whole genome shotgun (WGS) entry which is preliminary data.</text>
</comment>
<name>A0A3N1CWG7_9ACTN</name>
<keyword evidence="3" id="KW-1185">Reference proteome</keyword>
<dbReference type="SUPFAM" id="SSF53474">
    <property type="entry name" value="alpha/beta-Hydrolases"/>
    <property type="match status" value="1"/>
</dbReference>
<feature type="domain" description="AB hydrolase-1" evidence="1">
    <location>
        <begin position="40"/>
        <end position="119"/>
    </location>
</feature>
<sequence>MAEIEVNGGIVVYDLIGPEDGEVLTVTPGGRFSKDYPGVRPFAEALADRGKRVLIWDRPNTGASDVQLYGRSESHMRAETLAGIVTRLGLGPVVVLGGSGGARDSIVFAIEYPELVRKLLVWSIVGGAFSSMSLASVYVLDEIRTIRRGGIDGILALKGKAGSWSDLVRANPRNLQRLRDLGAAEFERVMWRWFEAYVPKATEAIPGVADHEIRGIDVPTLIVRGGEADIDHPKRTSFEVHALIRGSRLIEPPWPEDAWERAQEARDAGKGGIFDPWLKAVPTFLDFIDEPVEPAEGAAP</sequence>
<evidence type="ECO:0000259" key="1">
    <source>
        <dbReference type="Pfam" id="PF00561"/>
    </source>
</evidence>
<dbReference type="GO" id="GO:0003824">
    <property type="term" value="F:catalytic activity"/>
    <property type="evidence" value="ECO:0007669"/>
    <property type="project" value="UniProtKB-ARBA"/>
</dbReference>
<dbReference type="OrthoDB" id="4682164at2"/>
<evidence type="ECO:0000313" key="3">
    <source>
        <dbReference type="Proteomes" id="UP000272400"/>
    </source>
</evidence>
<reference evidence="2 3" key="1">
    <citation type="submission" date="2018-11" db="EMBL/GenBank/DDBJ databases">
        <title>Sequencing the genomes of 1000 actinobacteria strains.</title>
        <authorList>
            <person name="Klenk H.-P."/>
        </authorList>
    </citation>
    <scope>NUCLEOTIDE SEQUENCE [LARGE SCALE GENOMIC DNA]</scope>
    <source>
        <strain evidence="2 3">DSM 44254</strain>
    </source>
</reference>
<protein>
    <submittedName>
        <fullName evidence="2">Pimeloyl-ACP methyl ester carboxylesterase</fullName>
    </submittedName>
</protein>
<dbReference type="RefSeq" id="WP_123665124.1">
    <property type="nucleotide sequence ID" value="NZ_RJKE01000001.1"/>
</dbReference>
<organism evidence="2 3">
    <name type="scientific">Actinocorallia herbida</name>
    <dbReference type="NCBI Taxonomy" id="58109"/>
    <lineage>
        <taxon>Bacteria</taxon>
        <taxon>Bacillati</taxon>
        <taxon>Actinomycetota</taxon>
        <taxon>Actinomycetes</taxon>
        <taxon>Streptosporangiales</taxon>
        <taxon>Thermomonosporaceae</taxon>
        <taxon>Actinocorallia</taxon>
    </lineage>
</organism>
<dbReference type="EMBL" id="RJKE01000001">
    <property type="protein sequence ID" value="ROO85640.1"/>
    <property type="molecule type" value="Genomic_DNA"/>
</dbReference>
<dbReference type="Proteomes" id="UP000272400">
    <property type="component" value="Unassembled WGS sequence"/>
</dbReference>
<dbReference type="AlphaFoldDB" id="A0A3N1CWG7"/>
<dbReference type="InterPro" id="IPR000073">
    <property type="entry name" value="AB_hydrolase_1"/>
</dbReference>